<keyword evidence="2" id="KW-0696">RNA-directed RNA polymerase</keyword>
<sequence length="648" mass="74553">MLEAKRWKPLKGVYGIGYGLNKPKSDSHPSLFWNKLLAVSNINEGVFPVRMRKIKYITHFDPRVVGGWPSILKYTIKWPGGKPVENGVINAAHRAALPLPTSKICKWVGVWRRPLGFRKSKLIWPSRFFQGFMLKNEWILSAWLQMEKVVMTGGWDSNWPNLKYMAIDNEHKYTYDELLSGLESRCHIDLKLPICKKPVEDDIDYLKINEKAYPGVIMSEFFGHNRRVCRNFSVSIAKDMFRRASKRIIRDMSFWSCGGREKPVKLTSGEFRTRLICMPEDPSMRVASTLSTPITEGLREVADGGLFICRTFESGRYKFFRTLFEGHKLVCDSDWSKFDNYVYEELMVTAMGICRSCFPEDEYIDNLFIFSLSNIIFKNIVLPDGNIFQINKGLPSGSPFTSLLGTVMNWLIWSTILSKRITDQNVLNATNVTCCGDDTLLTFPHDTCYGLKLDDEVKLCGLQNDGVDHLIRPAISVNYSHMPHFLKKRISKEGLPSWDMSDILSNLIFPPRDTTYVSREGERAKMLMYIAPFNLEVVKLLDNYRKFCLTSLQKEFKYISGSVLEDGLRRIDRSMRVAWGWFLSEPDPYMVRPKSDDDWVYANRRAVRAMPQVNPGMGMFGLAAFLAGEDFIQELMSPVRAPPVINYR</sequence>
<accession>A0A6L2ZJD8</accession>
<keyword evidence="2" id="KW-0808">Transferase</keyword>
<dbReference type="GO" id="GO:0003968">
    <property type="term" value="F:RNA-directed RNA polymerase activity"/>
    <property type="evidence" value="ECO:0007669"/>
    <property type="project" value="UniProtKB-KW"/>
</dbReference>
<keyword evidence="2" id="KW-0548">Nucleotidyltransferase</keyword>
<dbReference type="InterPro" id="IPR001205">
    <property type="entry name" value="RNA-dir_pol_C"/>
</dbReference>
<reference evidence="2" key="1">
    <citation type="submission" date="2020-05" db="EMBL/GenBank/DDBJ databases">
        <title>Diverged and active partitiviruses in Lichen.</title>
        <authorList>
            <person name="Urayama S."/>
            <person name="Doi N."/>
            <person name="Kondo F."/>
            <person name="Chiba Y."/>
            <person name="Takaki Y."/>
            <person name="Hirai M."/>
            <person name="Minegishi Y."/>
            <person name="Hagiwara D."/>
            <person name="Nunoura T."/>
        </authorList>
    </citation>
    <scope>NUCLEOTIDE SEQUENCE</scope>
</reference>
<protein>
    <submittedName>
        <fullName evidence="2">RNA-dependent RNA polymerase</fullName>
    </submittedName>
</protein>
<dbReference type="SUPFAM" id="SSF56672">
    <property type="entry name" value="DNA/RNA polymerases"/>
    <property type="match status" value="1"/>
</dbReference>
<dbReference type="InterPro" id="IPR043128">
    <property type="entry name" value="Rev_trsase/Diguanyl_cyclase"/>
</dbReference>
<comment type="caution">
    <text evidence="2">The sequence shown here is derived from an EMBL/GenBank/DDBJ whole genome shotgun (WGS) entry which is preliminary data.</text>
</comment>
<proteinExistence type="predicted"/>
<dbReference type="EMBL" id="BLWB01000029">
    <property type="protein sequence ID" value="GFM95156.1"/>
    <property type="molecule type" value="Genomic_RNA"/>
</dbReference>
<dbReference type="Pfam" id="PF00680">
    <property type="entry name" value="RdRP_1"/>
    <property type="match status" value="1"/>
</dbReference>
<name>A0A6L2ZJD8_9ZZZZ</name>
<evidence type="ECO:0000313" key="2">
    <source>
        <dbReference type="EMBL" id="GFM95156.1"/>
    </source>
</evidence>
<organism evidence="2">
    <name type="scientific">viral metagenome</name>
    <dbReference type="NCBI Taxonomy" id="1070528"/>
    <lineage>
        <taxon>unclassified sequences</taxon>
        <taxon>metagenomes</taxon>
        <taxon>organismal metagenomes</taxon>
    </lineage>
</organism>
<dbReference type="InterPro" id="IPR043502">
    <property type="entry name" value="DNA/RNA_pol_sf"/>
</dbReference>
<dbReference type="GO" id="GO:0003723">
    <property type="term" value="F:RNA binding"/>
    <property type="evidence" value="ECO:0007669"/>
    <property type="project" value="InterPro"/>
</dbReference>
<dbReference type="PROSITE" id="PS50507">
    <property type="entry name" value="RDRP_SSRNA_POS"/>
    <property type="match status" value="1"/>
</dbReference>
<dbReference type="Gene3D" id="3.30.70.270">
    <property type="match status" value="1"/>
</dbReference>
<dbReference type="GO" id="GO:0006351">
    <property type="term" value="P:DNA-templated transcription"/>
    <property type="evidence" value="ECO:0007669"/>
    <property type="project" value="InterPro"/>
</dbReference>
<dbReference type="InterPro" id="IPR007094">
    <property type="entry name" value="RNA-dir_pol_PSvirus"/>
</dbReference>
<evidence type="ECO:0000259" key="1">
    <source>
        <dbReference type="PROSITE" id="PS50507"/>
    </source>
</evidence>
<gene>
    <name evidence="2" type="ORF">MMARV_C029P1</name>
</gene>
<feature type="domain" description="RdRp catalytic" evidence="1">
    <location>
        <begin position="328"/>
        <end position="451"/>
    </location>
</feature>
<dbReference type="GO" id="GO:0039694">
    <property type="term" value="P:viral RNA genome replication"/>
    <property type="evidence" value="ECO:0007669"/>
    <property type="project" value="InterPro"/>
</dbReference>
<dbReference type="AlphaFoldDB" id="A0A6L2ZJD8"/>